<feature type="compositionally biased region" description="Acidic residues" evidence="1">
    <location>
        <begin position="1"/>
        <end position="18"/>
    </location>
</feature>
<keyword evidence="3" id="KW-1185">Reference proteome</keyword>
<evidence type="ECO:0000313" key="2">
    <source>
        <dbReference type="EMBL" id="MQM19677.1"/>
    </source>
</evidence>
<organism evidence="2 3">
    <name type="scientific">Colocasia esculenta</name>
    <name type="common">Wild taro</name>
    <name type="synonym">Arum esculentum</name>
    <dbReference type="NCBI Taxonomy" id="4460"/>
    <lineage>
        <taxon>Eukaryota</taxon>
        <taxon>Viridiplantae</taxon>
        <taxon>Streptophyta</taxon>
        <taxon>Embryophyta</taxon>
        <taxon>Tracheophyta</taxon>
        <taxon>Spermatophyta</taxon>
        <taxon>Magnoliopsida</taxon>
        <taxon>Liliopsida</taxon>
        <taxon>Araceae</taxon>
        <taxon>Aroideae</taxon>
        <taxon>Colocasieae</taxon>
        <taxon>Colocasia</taxon>
    </lineage>
</organism>
<evidence type="ECO:0000313" key="3">
    <source>
        <dbReference type="Proteomes" id="UP000652761"/>
    </source>
</evidence>
<feature type="compositionally biased region" description="Basic and acidic residues" evidence="1">
    <location>
        <begin position="86"/>
        <end position="104"/>
    </location>
</feature>
<comment type="caution">
    <text evidence="2">The sequence shown here is derived from an EMBL/GenBank/DDBJ whole genome shotgun (WGS) entry which is preliminary data.</text>
</comment>
<gene>
    <name evidence="2" type="ORF">Taro_052685</name>
</gene>
<dbReference type="EMBL" id="NMUH01009109">
    <property type="protein sequence ID" value="MQM19677.1"/>
    <property type="molecule type" value="Genomic_DNA"/>
</dbReference>
<feature type="region of interest" description="Disordered" evidence="1">
    <location>
        <begin position="1"/>
        <end position="27"/>
    </location>
</feature>
<evidence type="ECO:0000256" key="1">
    <source>
        <dbReference type="SAM" id="MobiDB-lite"/>
    </source>
</evidence>
<reference evidence="2" key="1">
    <citation type="submission" date="2017-07" db="EMBL/GenBank/DDBJ databases">
        <title>Taro Niue Genome Assembly and Annotation.</title>
        <authorList>
            <person name="Atibalentja N."/>
            <person name="Keating K."/>
            <person name="Fields C.J."/>
        </authorList>
    </citation>
    <scope>NUCLEOTIDE SEQUENCE</scope>
    <source>
        <strain evidence="2">Niue_2</strain>
        <tissue evidence="2">Leaf</tissue>
    </source>
</reference>
<dbReference type="AlphaFoldDB" id="A0A843XKY4"/>
<protein>
    <submittedName>
        <fullName evidence="2">Uncharacterized protein</fullName>
    </submittedName>
</protein>
<name>A0A843XKY4_COLES</name>
<accession>A0A843XKY4</accession>
<feature type="compositionally biased region" description="Polar residues" evidence="1">
    <location>
        <begin position="107"/>
        <end position="118"/>
    </location>
</feature>
<sequence>MKESDQSLETEEAPEDEDVSTHHNIRSTHFTLVPTQFDLRSTHFTLVSTQPHSVAGSGLDFTAPKQTPRRGAKARAASKGVVIQERPMEQWSKYRNDPSNRKPDSIPSGTPSKYSKTTPQDEGKSVMPSRYPKRQILRDSSSSEESSSSSAEGTPSFNPNTEPPEVSSSDASQSSAATPLRSVQSERKRWCDVSGVDTTLLEYRHKAQFQ</sequence>
<feature type="compositionally biased region" description="Low complexity" evidence="1">
    <location>
        <begin position="167"/>
        <end position="177"/>
    </location>
</feature>
<dbReference type="Proteomes" id="UP000652761">
    <property type="component" value="Unassembled WGS sequence"/>
</dbReference>
<proteinExistence type="predicted"/>
<feature type="compositionally biased region" description="Polar residues" evidence="1">
    <location>
        <begin position="151"/>
        <end position="160"/>
    </location>
</feature>
<feature type="region of interest" description="Disordered" evidence="1">
    <location>
        <begin position="50"/>
        <end position="197"/>
    </location>
</feature>